<evidence type="ECO:0000256" key="1">
    <source>
        <dbReference type="SAM" id="Coils"/>
    </source>
</evidence>
<protein>
    <submittedName>
        <fullName evidence="2">Type II restriction endonuclease subunit M</fullName>
    </submittedName>
</protein>
<evidence type="ECO:0000313" key="2">
    <source>
        <dbReference type="EMBL" id="BCJ37153.1"/>
    </source>
</evidence>
<proteinExistence type="predicted"/>
<dbReference type="Gene3D" id="3.40.50.150">
    <property type="entry name" value="Vaccinia Virus protein VP39"/>
    <property type="match status" value="1"/>
</dbReference>
<evidence type="ECO:0000313" key="3">
    <source>
        <dbReference type="Proteomes" id="UP000611640"/>
    </source>
</evidence>
<dbReference type="RefSeq" id="WP_203963408.1">
    <property type="nucleotide sequence ID" value="NZ_AP023355.1"/>
</dbReference>
<dbReference type="Proteomes" id="UP000611640">
    <property type="component" value="Chromosome"/>
</dbReference>
<keyword evidence="3" id="KW-1185">Reference proteome</keyword>
<dbReference type="InterPro" id="IPR029063">
    <property type="entry name" value="SAM-dependent_MTases_sf"/>
</dbReference>
<keyword evidence="2" id="KW-0255">Endonuclease</keyword>
<dbReference type="KEGG" id="atl:Athai_46560"/>
<gene>
    <name evidence="2" type="ORF">Athai_46560</name>
</gene>
<dbReference type="AlphaFoldDB" id="A0A7R7DSS7"/>
<accession>A0A7R7DSS7</accession>
<sequence length="684" mass="73947">MDPLLISMPDIAELADVQRPVVTTWRRRYPDFPPPVATDTNVPLFVARDVADWLTRTNRVTAPDLDTDLALYGLARYTDRIGGERLVAALTALLCLRHLDGRPLRPGAATGSLSRLRRRARAADPDDLLLASEIGELGDDAAFLVEHAELLVEAAWDVRRAFRHVLRCRHRLAADATTRDDVLGELARLVAGLSGAADRAATGTVRLVDLAAGSGDLVSAVLADLDELADTRIRAAETDRATARLLRRRLAMAGLPPRAVVDRPTGPVADALGLEDDPPDVVLHRLPYRPGESRAARRALTALADTADLLPTGATAVLLGPAAALTEPLPAYGPAWRLRADLLRAGNVEAVIRLPGGCLPYRPAHRLALWVLRRERDNRDADQVLTADLSDRALGARDVDEIVTDVVTWRRDGYPRQARAFALAVPVRTATLLARDTELTAVHRPHRLTDAPAEAQAIELEAELNRPAPPAPVHLLLAPRPSADRPAVTTLGALIRQHAVLVRPGTRLRAEDTAVRDGHPVFGAPELTSRRVSGHRRIDRAVFAARYDHAALTQPGDVVVTVKPELAVLVDTDGYAVVEFPARVLRIAPEEDRFTPSTLAALLSAAHSGDRPAGAVHEPLRLDQYPLPLLPPAETARLDAALRTVQDRRRQAREELAALDELTHLAAGALLAGSHTIGADTAPR</sequence>
<dbReference type="SUPFAM" id="SSF53335">
    <property type="entry name" value="S-adenosyl-L-methionine-dependent methyltransferases"/>
    <property type="match status" value="1"/>
</dbReference>
<name>A0A7R7DSS7_9ACTN</name>
<dbReference type="GO" id="GO:0004519">
    <property type="term" value="F:endonuclease activity"/>
    <property type="evidence" value="ECO:0007669"/>
    <property type="project" value="UniProtKB-KW"/>
</dbReference>
<reference evidence="2 3" key="1">
    <citation type="submission" date="2020-08" db="EMBL/GenBank/DDBJ databases">
        <title>Whole genome shotgun sequence of Actinocatenispora thailandica NBRC 105041.</title>
        <authorList>
            <person name="Komaki H."/>
            <person name="Tamura T."/>
        </authorList>
    </citation>
    <scope>NUCLEOTIDE SEQUENCE [LARGE SCALE GENOMIC DNA]</scope>
    <source>
        <strain evidence="2 3">NBRC 105041</strain>
    </source>
</reference>
<feature type="coiled-coil region" evidence="1">
    <location>
        <begin position="635"/>
        <end position="662"/>
    </location>
</feature>
<keyword evidence="2" id="KW-0378">Hydrolase</keyword>
<dbReference type="EMBL" id="AP023355">
    <property type="protein sequence ID" value="BCJ37153.1"/>
    <property type="molecule type" value="Genomic_DNA"/>
</dbReference>
<keyword evidence="1" id="KW-0175">Coiled coil</keyword>
<organism evidence="2 3">
    <name type="scientific">Actinocatenispora thailandica</name>
    <dbReference type="NCBI Taxonomy" id="227318"/>
    <lineage>
        <taxon>Bacteria</taxon>
        <taxon>Bacillati</taxon>
        <taxon>Actinomycetota</taxon>
        <taxon>Actinomycetes</taxon>
        <taxon>Micromonosporales</taxon>
        <taxon>Micromonosporaceae</taxon>
        <taxon>Actinocatenispora</taxon>
    </lineage>
</organism>
<keyword evidence="2" id="KW-0540">Nuclease</keyword>